<keyword evidence="7" id="KW-0238">DNA-binding</keyword>
<name>A0AA39F051_9HYME</name>
<dbReference type="Pfam" id="PF00096">
    <property type="entry name" value="zf-C2H2"/>
    <property type="match status" value="2"/>
</dbReference>
<evidence type="ECO:0000256" key="3">
    <source>
        <dbReference type="ARBA" id="ARBA00022737"/>
    </source>
</evidence>
<evidence type="ECO:0000256" key="5">
    <source>
        <dbReference type="ARBA" id="ARBA00022833"/>
    </source>
</evidence>
<dbReference type="InterPro" id="IPR013087">
    <property type="entry name" value="Znf_C2H2_type"/>
</dbReference>
<keyword evidence="5" id="KW-0862">Zinc</keyword>
<dbReference type="SUPFAM" id="SSF57667">
    <property type="entry name" value="beta-beta-alpha zinc fingers"/>
    <property type="match status" value="7"/>
</dbReference>
<feature type="domain" description="C2H2-type" evidence="11">
    <location>
        <begin position="516"/>
        <end position="543"/>
    </location>
</feature>
<feature type="domain" description="C2H2-type" evidence="11">
    <location>
        <begin position="156"/>
        <end position="183"/>
    </location>
</feature>
<evidence type="ECO:0000256" key="4">
    <source>
        <dbReference type="ARBA" id="ARBA00022771"/>
    </source>
</evidence>
<feature type="domain" description="C2H2-type" evidence="11">
    <location>
        <begin position="545"/>
        <end position="572"/>
    </location>
</feature>
<dbReference type="GO" id="GO:0008270">
    <property type="term" value="F:zinc ion binding"/>
    <property type="evidence" value="ECO:0007669"/>
    <property type="project" value="UniProtKB-KW"/>
</dbReference>
<sequence>MGTQENNKFITFPVGSEVHEVIHHDIVTSHETICESSEDCNALTAPSTSSNINTEITEEHVAQVAVQILTERSDNDDDGDNNDDENSDVYPIYIKQEEQQQYTSADDESMAVEALRQLGGMYPCFEEKKINCSNCSNNFTQIEMIKHKELCIGDKLICKTCNETFERKIDLNNHMVCHQVDRPHACRTCGNLFRSKINLQTHMSQIHQIGKSHKCTICGADFQRPSSLSNHMKIHTYVAGRAIASNNIQTTTNQNEQSSETVKKWSENDNCESSTSSQTQIISTCPSSSVETVQSYDVAQVQWSVPSYTFQNDDTNSTIVNHNEKIDTLQGFAVMPNGEVTQFEYTQQNQNITHEYDLGLATFDNSDALVKSEIIPYSQKNIKSQICNESGMNFARISPTSANEKINNISKIWTMPIECEYCDKQFQDANHLAAHQTTCAKKLMQNNIDNGGINNKWGKHCCNECGKKFTTKQKMFRHQWIHRKKTHSCEVCGSQFEKQFQLDRHRLSAHPGDSPFTCNECGKCFVSRQGLWEHGRTHAGSPAHFHCDTCSKTFSSRQGYLIHHRTHTGERPYGCKFCWKAFRDGGTLRKHERIHTGERPHVCPLCSRAFNQKVVLREHVRWVHAASKNDSDVVGPPYACPLCGALNQDRDELCAHIVKHSDKMIAEAKAKINNDSKSKLTKNKKSKVNAGFYQKETKLISRNVENDGLVQVDGDDKSLEGHIINTKQGETLLLVTATNDSIVSTSNDEKNFYQCHKAESIDLISIEKQEDDECLIPIEDQQQNIIQTISNRDDDDDGDDDINSLFISSSDQTAGTVHLLTTDGQQNHTLHLMTKQDELSMVMQRDDLSDDIGLVENTVNITAAENFQEKIPFQDQSNIQVVHYQQDIHVGNNDHQRDVDDDDDDDEFDDNHLICEICGDDFKNKSILMEHVKIHI</sequence>
<dbReference type="EMBL" id="JAQQBS010001423">
    <property type="protein sequence ID" value="KAK0160649.1"/>
    <property type="molecule type" value="Genomic_DNA"/>
</dbReference>
<evidence type="ECO:0000256" key="10">
    <source>
        <dbReference type="PROSITE-ProRule" id="PRU00042"/>
    </source>
</evidence>
<gene>
    <name evidence="12" type="ORF">PV328_008035</name>
</gene>
<dbReference type="InterPro" id="IPR050758">
    <property type="entry name" value="Znf_C2H2-type"/>
</dbReference>
<evidence type="ECO:0000313" key="13">
    <source>
        <dbReference type="Proteomes" id="UP001168990"/>
    </source>
</evidence>
<dbReference type="FunFam" id="3.30.160.60:FF:000446">
    <property type="entry name" value="Zinc finger protein"/>
    <property type="match status" value="1"/>
</dbReference>
<feature type="domain" description="C2H2-type" evidence="11">
    <location>
        <begin position="460"/>
        <end position="487"/>
    </location>
</feature>
<feature type="domain" description="C2H2-type" evidence="11">
    <location>
        <begin position="573"/>
        <end position="600"/>
    </location>
</feature>
<evidence type="ECO:0000259" key="11">
    <source>
        <dbReference type="PROSITE" id="PS50157"/>
    </source>
</evidence>
<feature type="domain" description="C2H2-type" evidence="11">
    <location>
        <begin position="184"/>
        <end position="212"/>
    </location>
</feature>
<comment type="subcellular location">
    <subcellularLocation>
        <location evidence="1">Nucleus</location>
    </subcellularLocation>
</comment>
<keyword evidence="6" id="KW-0805">Transcription regulation</keyword>
<keyword evidence="2" id="KW-0479">Metal-binding</keyword>
<dbReference type="FunFam" id="3.30.160.60:FF:000065">
    <property type="entry name" value="B-cell CLL/lymphoma 6, member B"/>
    <property type="match status" value="1"/>
</dbReference>
<dbReference type="SMART" id="SM00355">
    <property type="entry name" value="ZnF_C2H2"/>
    <property type="match status" value="12"/>
</dbReference>
<protein>
    <recommendedName>
        <fullName evidence="11">C2H2-type domain-containing protein</fullName>
    </recommendedName>
</protein>
<evidence type="ECO:0000256" key="7">
    <source>
        <dbReference type="ARBA" id="ARBA00023125"/>
    </source>
</evidence>
<evidence type="ECO:0000256" key="2">
    <source>
        <dbReference type="ARBA" id="ARBA00022723"/>
    </source>
</evidence>
<evidence type="ECO:0000256" key="1">
    <source>
        <dbReference type="ARBA" id="ARBA00004123"/>
    </source>
</evidence>
<keyword evidence="3" id="KW-0677">Repeat</keyword>
<dbReference type="FunFam" id="3.30.160.60:FF:001009">
    <property type="entry name" value="Zinc finger protein 26"/>
    <property type="match status" value="1"/>
</dbReference>
<dbReference type="Gene3D" id="3.30.160.60">
    <property type="entry name" value="Classic Zinc Finger"/>
    <property type="match status" value="7"/>
</dbReference>
<dbReference type="GO" id="GO:0005634">
    <property type="term" value="C:nucleus"/>
    <property type="evidence" value="ECO:0007669"/>
    <property type="project" value="UniProtKB-SubCell"/>
</dbReference>
<dbReference type="FunFam" id="3.30.160.60:FF:000325">
    <property type="entry name" value="ZFP90 zinc finger protein"/>
    <property type="match status" value="1"/>
</dbReference>
<keyword evidence="4 10" id="KW-0863">Zinc-finger</keyword>
<evidence type="ECO:0000256" key="8">
    <source>
        <dbReference type="ARBA" id="ARBA00023163"/>
    </source>
</evidence>
<keyword evidence="13" id="KW-1185">Reference proteome</keyword>
<organism evidence="12 13">
    <name type="scientific">Microctonus aethiopoides</name>
    <dbReference type="NCBI Taxonomy" id="144406"/>
    <lineage>
        <taxon>Eukaryota</taxon>
        <taxon>Metazoa</taxon>
        <taxon>Ecdysozoa</taxon>
        <taxon>Arthropoda</taxon>
        <taxon>Hexapoda</taxon>
        <taxon>Insecta</taxon>
        <taxon>Pterygota</taxon>
        <taxon>Neoptera</taxon>
        <taxon>Endopterygota</taxon>
        <taxon>Hymenoptera</taxon>
        <taxon>Apocrita</taxon>
        <taxon>Ichneumonoidea</taxon>
        <taxon>Braconidae</taxon>
        <taxon>Euphorinae</taxon>
        <taxon>Microctonus</taxon>
    </lineage>
</organism>
<evidence type="ECO:0000256" key="9">
    <source>
        <dbReference type="ARBA" id="ARBA00023242"/>
    </source>
</evidence>
<dbReference type="InterPro" id="IPR036236">
    <property type="entry name" value="Znf_C2H2_sf"/>
</dbReference>
<feature type="domain" description="C2H2-type" evidence="11">
    <location>
        <begin position="213"/>
        <end position="236"/>
    </location>
</feature>
<dbReference type="Proteomes" id="UP001168990">
    <property type="component" value="Unassembled WGS sequence"/>
</dbReference>
<reference evidence="12" key="2">
    <citation type="submission" date="2023-03" db="EMBL/GenBank/DDBJ databases">
        <authorList>
            <person name="Inwood S.N."/>
            <person name="Skelly J.G."/>
            <person name="Guhlin J."/>
            <person name="Harrop T.W.R."/>
            <person name="Goldson S.G."/>
            <person name="Dearden P.K."/>
        </authorList>
    </citation>
    <scope>NUCLEOTIDE SEQUENCE</scope>
    <source>
        <strain evidence="12">Irish</strain>
        <tissue evidence="12">Whole body</tissue>
    </source>
</reference>
<evidence type="ECO:0000256" key="6">
    <source>
        <dbReference type="ARBA" id="ARBA00023015"/>
    </source>
</evidence>
<reference evidence="12" key="1">
    <citation type="journal article" date="2023" name="bioRxiv">
        <title>Scaffold-level genome assemblies of two parasitoid biocontrol wasps reveal the parthenogenesis mechanism and an associated novel virus.</title>
        <authorList>
            <person name="Inwood S."/>
            <person name="Skelly J."/>
            <person name="Guhlin J."/>
            <person name="Harrop T."/>
            <person name="Goldson S."/>
            <person name="Dearden P."/>
        </authorList>
    </citation>
    <scope>NUCLEOTIDE SEQUENCE</scope>
    <source>
        <strain evidence="12">Irish</strain>
        <tissue evidence="12">Whole body</tissue>
    </source>
</reference>
<keyword evidence="9" id="KW-0539">Nucleus</keyword>
<feature type="domain" description="C2H2-type" evidence="11">
    <location>
        <begin position="913"/>
        <end position="936"/>
    </location>
</feature>
<feature type="domain" description="C2H2-type" evidence="11">
    <location>
        <begin position="487"/>
        <end position="515"/>
    </location>
</feature>
<dbReference type="AlphaFoldDB" id="A0AA39F051"/>
<dbReference type="PANTHER" id="PTHR23234:SF10">
    <property type="entry name" value="RIKEN CDNA 6720489N17 GENE-RELATED"/>
    <property type="match status" value="1"/>
</dbReference>
<evidence type="ECO:0000313" key="12">
    <source>
        <dbReference type="EMBL" id="KAK0160649.1"/>
    </source>
</evidence>
<feature type="domain" description="C2H2-type" evidence="11">
    <location>
        <begin position="601"/>
        <end position="629"/>
    </location>
</feature>
<comment type="caution">
    <text evidence="12">The sequence shown here is derived from an EMBL/GenBank/DDBJ whole genome shotgun (WGS) entry which is preliminary data.</text>
</comment>
<dbReference type="PROSITE" id="PS00028">
    <property type="entry name" value="ZINC_FINGER_C2H2_1"/>
    <property type="match status" value="10"/>
</dbReference>
<accession>A0AA39F051</accession>
<dbReference type="PANTHER" id="PTHR23234">
    <property type="entry name" value="ZNF44 PROTEIN"/>
    <property type="match status" value="1"/>
</dbReference>
<proteinExistence type="predicted"/>
<keyword evidence="8" id="KW-0804">Transcription</keyword>
<dbReference type="PROSITE" id="PS50157">
    <property type="entry name" value="ZINC_FINGER_C2H2_2"/>
    <property type="match status" value="10"/>
</dbReference>
<dbReference type="GO" id="GO:0003677">
    <property type="term" value="F:DNA binding"/>
    <property type="evidence" value="ECO:0007669"/>
    <property type="project" value="UniProtKB-KW"/>
</dbReference>